<gene>
    <name evidence="2" type="ORF">ACFFRN_22460</name>
</gene>
<keyword evidence="1" id="KW-0472">Membrane</keyword>
<protein>
    <submittedName>
        <fullName evidence="2">Uncharacterized protein</fullName>
    </submittedName>
</protein>
<keyword evidence="3" id="KW-1185">Reference proteome</keyword>
<feature type="transmembrane region" description="Helical" evidence="1">
    <location>
        <begin position="147"/>
        <end position="167"/>
    </location>
</feature>
<evidence type="ECO:0000313" key="2">
    <source>
        <dbReference type="EMBL" id="MFB9529377.1"/>
    </source>
</evidence>
<organism evidence="2 3">
    <name type="scientific">Nonomuraea roseola</name>
    <dbReference type="NCBI Taxonomy" id="46179"/>
    <lineage>
        <taxon>Bacteria</taxon>
        <taxon>Bacillati</taxon>
        <taxon>Actinomycetota</taxon>
        <taxon>Actinomycetes</taxon>
        <taxon>Streptosporangiales</taxon>
        <taxon>Streptosporangiaceae</taxon>
        <taxon>Nonomuraea</taxon>
    </lineage>
</organism>
<dbReference type="Proteomes" id="UP001589646">
    <property type="component" value="Unassembled WGS sequence"/>
</dbReference>
<dbReference type="EMBL" id="JBHMCE010000006">
    <property type="protein sequence ID" value="MFB9529377.1"/>
    <property type="molecule type" value="Genomic_DNA"/>
</dbReference>
<evidence type="ECO:0000313" key="3">
    <source>
        <dbReference type="Proteomes" id="UP001589646"/>
    </source>
</evidence>
<feature type="transmembrane region" description="Helical" evidence="1">
    <location>
        <begin position="267"/>
        <end position="283"/>
    </location>
</feature>
<name>A0ABV5Q1L6_9ACTN</name>
<keyword evidence="1" id="KW-0812">Transmembrane</keyword>
<dbReference type="RefSeq" id="WP_346128456.1">
    <property type="nucleotide sequence ID" value="NZ_BAAAXC010000015.1"/>
</dbReference>
<proteinExistence type="predicted"/>
<feature type="transmembrane region" description="Helical" evidence="1">
    <location>
        <begin position="88"/>
        <end position="108"/>
    </location>
</feature>
<evidence type="ECO:0000256" key="1">
    <source>
        <dbReference type="SAM" id="Phobius"/>
    </source>
</evidence>
<comment type="caution">
    <text evidence="2">The sequence shown here is derived from an EMBL/GenBank/DDBJ whole genome shotgun (WGS) entry which is preliminary data.</text>
</comment>
<keyword evidence="1" id="KW-1133">Transmembrane helix</keyword>
<feature type="transmembrane region" description="Helical" evidence="1">
    <location>
        <begin position="179"/>
        <end position="199"/>
    </location>
</feature>
<feature type="transmembrane region" description="Helical" evidence="1">
    <location>
        <begin position="55"/>
        <end position="76"/>
    </location>
</feature>
<sequence>MSFLFWAAAVIVAAWEAATVGLPLAFTAASLLPTVFLLGLAILARVAEGPAHRRLALVGIAGMLSLPAISVLAHEYGGVVGSLLFDHVAGPVATVVCVVLIAAADLVVQRRPALPYFLPTLAVALPFLVAVADLWTGDLAWFSLPGWLAIEVLLGSGVLAVLVLIAVVTRRLWLRVVTVYTLALAALVGVAAALVPLSYGYTARDEALRVALEPAEPSPSPMSSEAIDELLTGEPRQFGVLLEDDGLGGTPSLPPLEMIEEERRLSPFWYTGAYLAAALIVFTRRTAPREEDGPEGDLATEGP</sequence>
<reference evidence="2 3" key="1">
    <citation type="submission" date="2024-09" db="EMBL/GenBank/DDBJ databases">
        <authorList>
            <person name="Sun Q."/>
            <person name="Mori K."/>
        </authorList>
    </citation>
    <scope>NUCLEOTIDE SEQUENCE [LARGE SCALE GENOMIC DNA]</scope>
    <source>
        <strain evidence="2 3">JCM 3323</strain>
    </source>
</reference>
<feature type="transmembrane region" description="Helical" evidence="1">
    <location>
        <begin position="115"/>
        <end position="135"/>
    </location>
</feature>
<accession>A0ABV5Q1L6</accession>
<feature type="transmembrane region" description="Helical" evidence="1">
    <location>
        <begin position="24"/>
        <end position="43"/>
    </location>
</feature>